<keyword evidence="3" id="KW-1185">Reference proteome</keyword>
<evidence type="ECO:0000313" key="2">
    <source>
        <dbReference type="EMBL" id="GIG18290.1"/>
    </source>
</evidence>
<evidence type="ECO:0000256" key="1">
    <source>
        <dbReference type="SAM" id="Phobius"/>
    </source>
</evidence>
<evidence type="ECO:0000313" key="3">
    <source>
        <dbReference type="Proteomes" id="UP000660339"/>
    </source>
</evidence>
<reference evidence="2" key="1">
    <citation type="submission" date="2021-01" db="EMBL/GenBank/DDBJ databases">
        <title>Whole genome shotgun sequence of Catellatospora methionotrophica NBRC 14553.</title>
        <authorList>
            <person name="Komaki H."/>
            <person name="Tamura T."/>
        </authorList>
    </citation>
    <scope>NUCLEOTIDE SEQUENCE</scope>
    <source>
        <strain evidence="2">NBRC 14553</strain>
    </source>
</reference>
<proteinExistence type="predicted"/>
<comment type="caution">
    <text evidence="2">The sequence shown here is derived from an EMBL/GenBank/DDBJ whole genome shotgun (WGS) entry which is preliminary data.</text>
</comment>
<keyword evidence="1" id="KW-0472">Membrane</keyword>
<feature type="transmembrane region" description="Helical" evidence="1">
    <location>
        <begin position="49"/>
        <end position="67"/>
    </location>
</feature>
<keyword evidence="1" id="KW-1133">Transmembrane helix</keyword>
<dbReference type="RefSeq" id="WP_166381079.1">
    <property type="nucleotide sequence ID" value="NZ_BAAATT010000019.1"/>
</dbReference>
<dbReference type="Pfam" id="PF11755">
    <property type="entry name" value="DUF3311"/>
    <property type="match status" value="1"/>
</dbReference>
<sequence>MGEPTPDRRPGDRDHSPWNWLLIVPIVLPLVTTFYNASSPDLLGFPRFYWQQLAYILVGVSTTTLVYRMTKRRAVAPRIPASRGHGEG</sequence>
<keyword evidence="1" id="KW-0812">Transmembrane</keyword>
<organism evidence="2 3">
    <name type="scientific">Catellatospora methionotrophica</name>
    <dbReference type="NCBI Taxonomy" id="121620"/>
    <lineage>
        <taxon>Bacteria</taxon>
        <taxon>Bacillati</taxon>
        <taxon>Actinomycetota</taxon>
        <taxon>Actinomycetes</taxon>
        <taxon>Micromonosporales</taxon>
        <taxon>Micromonosporaceae</taxon>
        <taxon>Catellatospora</taxon>
    </lineage>
</organism>
<protein>
    <recommendedName>
        <fullName evidence="4">DUF3311 domain-containing protein</fullName>
    </recommendedName>
</protein>
<accession>A0A8J3LHD1</accession>
<gene>
    <name evidence="2" type="ORF">Cme02nite_66220</name>
</gene>
<dbReference type="Proteomes" id="UP000660339">
    <property type="component" value="Unassembled WGS sequence"/>
</dbReference>
<dbReference type="InterPro" id="IPR021741">
    <property type="entry name" value="DUF3311"/>
</dbReference>
<dbReference type="AlphaFoldDB" id="A0A8J3LHD1"/>
<dbReference type="EMBL" id="BONJ01000039">
    <property type="protein sequence ID" value="GIG18290.1"/>
    <property type="molecule type" value="Genomic_DNA"/>
</dbReference>
<name>A0A8J3LHD1_9ACTN</name>
<feature type="transmembrane region" description="Helical" evidence="1">
    <location>
        <begin position="18"/>
        <end position="37"/>
    </location>
</feature>
<evidence type="ECO:0008006" key="4">
    <source>
        <dbReference type="Google" id="ProtNLM"/>
    </source>
</evidence>